<name>A0A8X6X469_9ARAC</name>
<comment type="caution">
    <text evidence="1">The sequence shown here is derived from an EMBL/GenBank/DDBJ whole genome shotgun (WGS) entry which is preliminary data.</text>
</comment>
<keyword evidence="2" id="KW-1185">Reference proteome</keyword>
<accession>A0A8X6X469</accession>
<dbReference type="OrthoDB" id="10337605at2759"/>
<organism evidence="1 2">
    <name type="scientific">Trichonephila inaurata madagascariensis</name>
    <dbReference type="NCBI Taxonomy" id="2747483"/>
    <lineage>
        <taxon>Eukaryota</taxon>
        <taxon>Metazoa</taxon>
        <taxon>Ecdysozoa</taxon>
        <taxon>Arthropoda</taxon>
        <taxon>Chelicerata</taxon>
        <taxon>Arachnida</taxon>
        <taxon>Araneae</taxon>
        <taxon>Araneomorphae</taxon>
        <taxon>Entelegynae</taxon>
        <taxon>Araneoidea</taxon>
        <taxon>Nephilidae</taxon>
        <taxon>Trichonephila</taxon>
        <taxon>Trichonephila inaurata</taxon>
    </lineage>
</organism>
<reference evidence="1" key="1">
    <citation type="submission" date="2020-08" db="EMBL/GenBank/DDBJ databases">
        <title>Multicomponent nature underlies the extraordinary mechanical properties of spider dragline silk.</title>
        <authorList>
            <person name="Kono N."/>
            <person name="Nakamura H."/>
            <person name="Mori M."/>
            <person name="Yoshida Y."/>
            <person name="Ohtoshi R."/>
            <person name="Malay A.D."/>
            <person name="Moran D.A.P."/>
            <person name="Tomita M."/>
            <person name="Numata K."/>
            <person name="Arakawa K."/>
        </authorList>
    </citation>
    <scope>NUCLEOTIDE SEQUENCE</scope>
</reference>
<protein>
    <submittedName>
        <fullName evidence="1">Uncharacterized protein</fullName>
    </submittedName>
</protein>
<proteinExistence type="predicted"/>
<dbReference type="AlphaFoldDB" id="A0A8X6X469"/>
<sequence length="247" mass="29658">MIHSDCLDEKTRFVLACQYLSRWNVFSFFRDMHSSTKKLFIDEYLMENGDRNIHEKNVETLIISRKSRPFLWTSVSIQSGLLDNESAEYRESILEHVFENTYKVHIARFCFPRLRADQREEFLILRPLKVLWIYLYWPYQKLFLDMANRVCQYLSGNQFHYLLHIIICQKIVALWKDFGYVNLLREFWQNSSDYLKENVDGTEILEIMKEILNNRLPANKVPRYFLLHETDVCENAIACEKMTSTLL</sequence>
<dbReference type="EMBL" id="BMAV01005550">
    <property type="protein sequence ID" value="GFY46702.1"/>
    <property type="molecule type" value="Genomic_DNA"/>
</dbReference>
<evidence type="ECO:0000313" key="1">
    <source>
        <dbReference type="EMBL" id="GFY46702.1"/>
    </source>
</evidence>
<gene>
    <name evidence="1" type="primary">NCL1_45509</name>
    <name evidence="1" type="ORF">TNIN_125861</name>
</gene>
<evidence type="ECO:0000313" key="2">
    <source>
        <dbReference type="Proteomes" id="UP000886998"/>
    </source>
</evidence>
<dbReference type="Proteomes" id="UP000886998">
    <property type="component" value="Unassembled WGS sequence"/>
</dbReference>